<accession>A0A6M0Q4C2</accession>
<evidence type="ECO:0000256" key="2">
    <source>
        <dbReference type="SAM" id="Phobius"/>
    </source>
</evidence>
<dbReference type="EMBL" id="JAAIWM010000001">
    <property type="protein sequence ID" value="NEY70619.1"/>
    <property type="molecule type" value="Genomic_DNA"/>
</dbReference>
<feature type="compositionally biased region" description="Polar residues" evidence="1">
    <location>
        <begin position="42"/>
        <end position="53"/>
    </location>
</feature>
<keyword evidence="2" id="KW-1133">Transmembrane helix</keyword>
<feature type="transmembrane region" description="Helical" evidence="2">
    <location>
        <begin position="6"/>
        <end position="25"/>
    </location>
</feature>
<feature type="region of interest" description="Disordered" evidence="1">
    <location>
        <begin position="36"/>
        <end position="62"/>
    </location>
</feature>
<organism evidence="3 4">
    <name type="scientific">Bacillus mesophilus</name>
    <dbReference type="NCBI Taxonomy" id="1808955"/>
    <lineage>
        <taxon>Bacteria</taxon>
        <taxon>Bacillati</taxon>
        <taxon>Bacillota</taxon>
        <taxon>Bacilli</taxon>
        <taxon>Bacillales</taxon>
        <taxon>Bacillaceae</taxon>
        <taxon>Bacillus</taxon>
    </lineage>
</organism>
<keyword evidence="2" id="KW-0472">Membrane</keyword>
<sequence length="62" mass="6485">MIEYIIDFSLVALLVIGFTATIGVITNGIGEKLAGGEGDPESFNQSAKTQVGWNNVGGKSKK</sequence>
<evidence type="ECO:0000256" key="1">
    <source>
        <dbReference type="SAM" id="MobiDB-lite"/>
    </source>
</evidence>
<gene>
    <name evidence="3" type="ORF">G4D63_02590</name>
</gene>
<keyword evidence="2" id="KW-0812">Transmembrane</keyword>
<keyword evidence="4" id="KW-1185">Reference proteome</keyword>
<dbReference type="RefSeq" id="WP_163177389.1">
    <property type="nucleotide sequence ID" value="NZ_JAAIWM010000001.1"/>
</dbReference>
<evidence type="ECO:0000313" key="3">
    <source>
        <dbReference type="EMBL" id="NEY70619.1"/>
    </source>
</evidence>
<evidence type="ECO:0000313" key="4">
    <source>
        <dbReference type="Proteomes" id="UP000481043"/>
    </source>
</evidence>
<reference evidence="3 4" key="1">
    <citation type="submission" date="2020-02" db="EMBL/GenBank/DDBJ databases">
        <title>Bacillus aquiflavi sp. nov., isolated from yellow water of strong flavor Chinese baijiu in Yibin region of China.</title>
        <authorList>
            <person name="Xie J."/>
        </authorList>
    </citation>
    <scope>NUCLEOTIDE SEQUENCE [LARGE SCALE GENOMIC DNA]</scope>
    <source>
        <strain evidence="3 4">SA4</strain>
    </source>
</reference>
<protein>
    <submittedName>
        <fullName evidence="3">Uncharacterized protein</fullName>
    </submittedName>
</protein>
<dbReference type="AlphaFoldDB" id="A0A6M0Q4C2"/>
<name>A0A6M0Q4C2_9BACI</name>
<comment type="caution">
    <text evidence="3">The sequence shown here is derived from an EMBL/GenBank/DDBJ whole genome shotgun (WGS) entry which is preliminary data.</text>
</comment>
<proteinExistence type="predicted"/>
<dbReference type="Proteomes" id="UP000481043">
    <property type="component" value="Unassembled WGS sequence"/>
</dbReference>